<proteinExistence type="predicted"/>
<evidence type="ECO:0000313" key="3">
    <source>
        <dbReference type="Proteomes" id="UP001552594"/>
    </source>
</evidence>
<sequence length="311" mass="33393">MLKHVIAPARFFTQVSNDLIRHPRLGSDAVRLLLWVLSLPDTTGLSLSAAAARAGIRNGGFQRAKRELAAAGYVHEWRRQGTGGRWTTAQLVSGVPLDAEEAVAIRDGFVPSAGKPVVGGPAPRPVGGSPTNTGEKTDHPPSQPSRGAEPQPAPESHPLAERGALVLASLSHQDRRLRLTGREVARLAPLAGEWLLRGVSVAEMRETLTAGLPEPVHCAAALLRDRLDRKMPQVPRLPEIGRQPSSSNAWLEPRVGRMRECRGERHIQPRLFTPLNGETLCGDCRQDPAGQQAAAERATRGAAAVRAALRG</sequence>
<feature type="region of interest" description="Disordered" evidence="1">
    <location>
        <begin position="113"/>
        <end position="157"/>
    </location>
</feature>
<feature type="compositionally biased region" description="Low complexity" evidence="1">
    <location>
        <begin position="113"/>
        <end position="130"/>
    </location>
</feature>
<dbReference type="EMBL" id="JBFAUK010000003">
    <property type="protein sequence ID" value="MEV5506000.1"/>
    <property type="molecule type" value="Genomic_DNA"/>
</dbReference>
<evidence type="ECO:0000256" key="1">
    <source>
        <dbReference type="SAM" id="MobiDB-lite"/>
    </source>
</evidence>
<evidence type="ECO:0008006" key="4">
    <source>
        <dbReference type="Google" id="ProtNLM"/>
    </source>
</evidence>
<comment type="caution">
    <text evidence="2">The sequence shown here is derived from an EMBL/GenBank/DDBJ whole genome shotgun (WGS) entry which is preliminary data.</text>
</comment>
<reference evidence="2 3" key="1">
    <citation type="submission" date="2024-06" db="EMBL/GenBank/DDBJ databases">
        <title>The Natural Products Discovery Center: Release of the First 8490 Sequenced Strains for Exploring Actinobacteria Biosynthetic Diversity.</title>
        <authorList>
            <person name="Kalkreuter E."/>
            <person name="Kautsar S.A."/>
            <person name="Yang D."/>
            <person name="Bader C.D."/>
            <person name="Teijaro C.N."/>
            <person name="Fluegel L."/>
            <person name="Davis C.M."/>
            <person name="Simpson J.R."/>
            <person name="Lauterbach L."/>
            <person name="Steele A.D."/>
            <person name="Gui C."/>
            <person name="Meng S."/>
            <person name="Li G."/>
            <person name="Viehrig K."/>
            <person name="Ye F."/>
            <person name="Su P."/>
            <person name="Kiefer A.F."/>
            <person name="Nichols A."/>
            <person name="Cepeda A.J."/>
            <person name="Yan W."/>
            <person name="Fan B."/>
            <person name="Jiang Y."/>
            <person name="Adhikari A."/>
            <person name="Zheng C.-J."/>
            <person name="Schuster L."/>
            <person name="Cowan T.M."/>
            <person name="Smanski M.J."/>
            <person name="Chevrette M.G."/>
            <person name="De Carvalho L.P.S."/>
            <person name="Shen B."/>
        </authorList>
    </citation>
    <scope>NUCLEOTIDE SEQUENCE [LARGE SCALE GENOMIC DNA]</scope>
    <source>
        <strain evidence="2 3">NPDC052347</strain>
    </source>
</reference>
<gene>
    <name evidence="2" type="ORF">AB0L16_05905</name>
</gene>
<protein>
    <recommendedName>
        <fullName evidence="4">Helix-turn-helix domain-containing protein</fullName>
    </recommendedName>
</protein>
<evidence type="ECO:0000313" key="2">
    <source>
        <dbReference type="EMBL" id="MEV5506000.1"/>
    </source>
</evidence>
<organism evidence="2 3">
    <name type="scientific">Streptomyces orinoci</name>
    <name type="common">Streptoverticillium orinoci</name>
    <dbReference type="NCBI Taxonomy" id="67339"/>
    <lineage>
        <taxon>Bacteria</taxon>
        <taxon>Bacillati</taxon>
        <taxon>Actinomycetota</taxon>
        <taxon>Actinomycetes</taxon>
        <taxon>Kitasatosporales</taxon>
        <taxon>Streptomycetaceae</taxon>
        <taxon>Streptomyces</taxon>
    </lineage>
</organism>
<name>A0ABV3JSZ7_STRON</name>
<dbReference type="Proteomes" id="UP001552594">
    <property type="component" value="Unassembled WGS sequence"/>
</dbReference>
<dbReference type="RefSeq" id="WP_109283176.1">
    <property type="nucleotide sequence ID" value="NZ_JBFAUK010000003.1"/>
</dbReference>
<keyword evidence="3" id="KW-1185">Reference proteome</keyword>
<accession>A0ABV3JSZ7</accession>